<evidence type="ECO:0000256" key="1">
    <source>
        <dbReference type="SAM" id="Phobius"/>
    </source>
</evidence>
<reference evidence="2 3" key="1">
    <citation type="submission" date="2016-12" db="EMBL/GenBank/DDBJ databases">
        <title>The draft genome sequence of Actinophytocola xinjiangensis.</title>
        <authorList>
            <person name="Wang W."/>
            <person name="Yuan L."/>
        </authorList>
    </citation>
    <scope>NUCLEOTIDE SEQUENCE [LARGE SCALE GENOMIC DNA]</scope>
    <source>
        <strain evidence="2 3">CGMCC 4.4663</strain>
    </source>
</reference>
<name>A0A7Z1AXY3_9PSEU</name>
<proteinExistence type="predicted"/>
<evidence type="ECO:0000313" key="3">
    <source>
        <dbReference type="Proteomes" id="UP000185696"/>
    </source>
</evidence>
<organism evidence="2 3">
    <name type="scientific">Actinophytocola xinjiangensis</name>
    <dbReference type="NCBI Taxonomy" id="485602"/>
    <lineage>
        <taxon>Bacteria</taxon>
        <taxon>Bacillati</taxon>
        <taxon>Actinomycetota</taxon>
        <taxon>Actinomycetes</taxon>
        <taxon>Pseudonocardiales</taxon>
        <taxon>Pseudonocardiaceae</taxon>
    </lineage>
</organism>
<dbReference type="InterPro" id="IPR025327">
    <property type="entry name" value="DUF4233"/>
</dbReference>
<keyword evidence="1" id="KW-0472">Membrane</keyword>
<keyword evidence="3" id="KW-1185">Reference proteome</keyword>
<sequence length="125" mass="13061">MKSFAGVAAATLLLEVLVVLLSIPVVENLGSGLATWQGVLVGVVALAMLVTCAFLRRPWGLWVAAGLQLVLIACWVAAPALGVLGLVFGVVWAALLWMRFDVARRMAQGTLPSQQSTEDSADSAG</sequence>
<dbReference type="AlphaFoldDB" id="A0A7Z1AXY3"/>
<evidence type="ECO:0008006" key="4">
    <source>
        <dbReference type="Google" id="ProtNLM"/>
    </source>
</evidence>
<protein>
    <recommendedName>
        <fullName evidence="4">DUF4233 domain-containing protein</fullName>
    </recommendedName>
</protein>
<keyword evidence="1" id="KW-0812">Transmembrane</keyword>
<dbReference type="EMBL" id="MSIF01000011">
    <property type="protein sequence ID" value="OLF08880.1"/>
    <property type="molecule type" value="Genomic_DNA"/>
</dbReference>
<feature type="transmembrane region" description="Helical" evidence="1">
    <location>
        <begin position="84"/>
        <end position="100"/>
    </location>
</feature>
<accession>A0A7Z1AXY3</accession>
<gene>
    <name evidence="2" type="ORF">BLA60_22695</name>
</gene>
<dbReference type="Pfam" id="PF14017">
    <property type="entry name" value="DUF4233"/>
    <property type="match status" value="1"/>
</dbReference>
<comment type="caution">
    <text evidence="2">The sequence shown here is derived from an EMBL/GenBank/DDBJ whole genome shotgun (WGS) entry which is preliminary data.</text>
</comment>
<dbReference type="Proteomes" id="UP000185696">
    <property type="component" value="Unassembled WGS sequence"/>
</dbReference>
<keyword evidence="1" id="KW-1133">Transmembrane helix</keyword>
<evidence type="ECO:0000313" key="2">
    <source>
        <dbReference type="EMBL" id="OLF08880.1"/>
    </source>
</evidence>
<feature type="transmembrane region" description="Helical" evidence="1">
    <location>
        <begin position="32"/>
        <end position="52"/>
    </location>
</feature>